<evidence type="ECO:0000256" key="1">
    <source>
        <dbReference type="ARBA" id="ARBA00006642"/>
    </source>
</evidence>
<keyword evidence="4 13" id="KW-0521">NADP</keyword>
<dbReference type="InterPro" id="IPR022664">
    <property type="entry name" value="DapB_N_CS"/>
</dbReference>
<keyword evidence="17" id="KW-1185">Reference proteome</keyword>
<comment type="caution">
    <text evidence="13">Was originally thought to be a dihydrodipicolinate reductase (DHDPR), catalyzing the conversion of dihydrodipicolinate to tetrahydrodipicolinate. However, it was shown in E.coli that the substrate of the enzymatic reaction is not dihydrodipicolinate (DHDP) but in fact (2S,4S)-4-hydroxy-2,3,4,5-tetrahydrodipicolinic acid (HTPA), the product released by the DapA-catalyzed reaction.</text>
</comment>
<dbReference type="PANTHER" id="PTHR20836:SF0">
    <property type="entry name" value="4-HYDROXY-TETRAHYDRODIPICOLINATE REDUCTASE 1, CHLOROPLASTIC-RELATED"/>
    <property type="match status" value="1"/>
</dbReference>
<dbReference type="GO" id="GO:0051287">
    <property type="term" value="F:NAD binding"/>
    <property type="evidence" value="ECO:0007669"/>
    <property type="project" value="UniProtKB-UniRule"/>
</dbReference>
<dbReference type="InterPro" id="IPR023940">
    <property type="entry name" value="DHDPR_bac"/>
</dbReference>
<dbReference type="EMBL" id="CP019607">
    <property type="protein sequence ID" value="AQP49663.1"/>
    <property type="molecule type" value="Genomic_DNA"/>
</dbReference>
<evidence type="ECO:0000259" key="14">
    <source>
        <dbReference type="Pfam" id="PF01113"/>
    </source>
</evidence>
<evidence type="ECO:0000256" key="2">
    <source>
        <dbReference type="ARBA" id="ARBA00022490"/>
    </source>
</evidence>
<dbReference type="RefSeq" id="WP_077347178.1">
    <property type="nucleotide sequence ID" value="NZ_CP019607.1"/>
</dbReference>
<feature type="domain" description="Dihydrodipicolinate reductase N-terminal" evidence="14">
    <location>
        <begin position="4"/>
        <end position="106"/>
    </location>
</feature>
<feature type="binding site" evidence="13">
    <location>
        <begin position="10"/>
        <end position="15"/>
    </location>
    <ligand>
        <name>NAD(+)</name>
        <dbReference type="ChEBI" id="CHEBI:57540"/>
    </ligand>
</feature>
<sequence length="246" mass="26248">MSDIQVGVFGVSGRMGSEVVRAVGRSDGMTVVGGSDLGEPREQVERAQVVVDFTHPDAVMDNIEWCVERGINMVIGTTGFTPERLDTVRDLVAKHPEVGILIASNFSIGAILMMQFAAKAAPFYPSVEIIELHHPNKADAPSGTSATTARKIAAARDAAQMDPVPDATVHDDGARGAVVDGIHIHAVRLQGLVAHQEVLLGALGETLTIRHDSFDRESFMPGVVAGIRYIVEHPGLTLEMEQVLGI</sequence>
<dbReference type="Gene3D" id="3.30.360.10">
    <property type="entry name" value="Dihydrodipicolinate Reductase, domain 2"/>
    <property type="match status" value="1"/>
</dbReference>
<dbReference type="HAMAP" id="MF_00102">
    <property type="entry name" value="DapB"/>
    <property type="match status" value="1"/>
</dbReference>
<keyword evidence="2 13" id="KW-0963">Cytoplasm</keyword>
<proteinExistence type="inferred from homology"/>
<dbReference type="FunFam" id="3.30.360.10:FF:000009">
    <property type="entry name" value="4-hydroxy-tetrahydrodipicolinate reductase"/>
    <property type="match status" value="1"/>
</dbReference>
<dbReference type="STRING" id="399497.BW733_01275"/>
<dbReference type="AlphaFoldDB" id="A0A1Q2CU92"/>
<feature type="binding site" evidence="13">
    <location>
        <position position="134"/>
    </location>
    <ligand>
        <name>(S)-2,3,4,5-tetrahydrodipicolinate</name>
        <dbReference type="ChEBI" id="CHEBI:16845"/>
    </ligand>
</feature>
<evidence type="ECO:0000256" key="10">
    <source>
        <dbReference type="ARBA" id="ARBA00038983"/>
    </source>
</evidence>
<dbReference type="GO" id="GO:0016726">
    <property type="term" value="F:oxidoreductase activity, acting on CH or CH2 groups, NAD or NADP as acceptor"/>
    <property type="evidence" value="ECO:0007669"/>
    <property type="project" value="UniProtKB-UniRule"/>
</dbReference>
<dbReference type="Pfam" id="PF01113">
    <property type="entry name" value="DapB_N"/>
    <property type="match status" value="1"/>
</dbReference>
<dbReference type="GO" id="GO:0005737">
    <property type="term" value="C:cytoplasm"/>
    <property type="evidence" value="ECO:0007669"/>
    <property type="project" value="UniProtKB-SubCell"/>
</dbReference>
<evidence type="ECO:0000256" key="12">
    <source>
        <dbReference type="ARBA" id="ARBA00049396"/>
    </source>
</evidence>
<comment type="catalytic activity">
    <reaction evidence="12 13">
        <text>(S)-2,3,4,5-tetrahydrodipicolinate + NAD(+) + H2O = (2S,4S)-4-hydroxy-2,3,4,5-tetrahydrodipicolinate + NADH + H(+)</text>
        <dbReference type="Rhea" id="RHEA:35323"/>
        <dbReference type="ChEBI" id="CHEBI:15377"/>
        <dbReference type="ChEBI" id="CHEBI:15378"/>
        <dbReference type="ChEBI" id="CHEBI:16845"/>
        <dbReference type="ChEBI" id="CHEBI:57540"/>
        <dbReference type="ChEBI" id="CHEBI:57945"/>
        <dbReference type="ChEBI" id="CHEBI:67139"/>
        <dbReference type="EC" id="1.17.1.8"/>
    </reaction>
</comment>
<dbReference type="GO" id="GO:0008839">
    <property type="term" value="F:4-hydroxy-tetrahydrodipicolinate reductase"/>
    <property type="evidence" value="ECO:0007669"/>
    <property type="project" value="UniProtKB-UniRule"/>
</dbReference>
<dbReference type="Proteomes" id="UP000188235">
    <property type="component" value="Chromosome"/>
</dbReference>
<evidence type="ECO:0000256" key="9">
    <source>
        <dbReference type="ARBA" id="ARBA00037922"/>
    </source>
</evidence>
<evidence type="ECO:0000313" key="16">
    <source>
        <dbReference type="EMBL" id="AQP49663.1"/>
    </source>
</evidence>
<organism evidence="16 17">
    <name type="scientific">Tessaracoccus flavescens</name>
    <dbReference type="NCBI Taxonomy" id="399497"/>
    <lineage>
        <taxon>Bacteria</taxon>
        <taxon>Bacillati</taxon>
        <taxon>Actinomycetota</taxon>
        <taxon>Actinomycetes</taxon>
        <taxon>Propionibacteriales</taxon>
        <taxon>Propionibacteriaceae</taxon>
        <taxon>Tessaracoccus</taxon>
    </lineage>
</organism>
<dbReference type="UniPathway" id="UPA00034">
    <property type="reaction ID" value="UER00018"/>
</dbReference>
<comment type="similarity">
    <text evidence="1 13">Belongs to the DapB family.</text>
</comment>
<comment type="caution">
    <text evidence="13">Lacks conserved residue(s) required for the propagation of feature annotation.</text>
</comment>
<dbReference type="SUPFAM" id="SSF55347">
    <property type="entry name" value="Glyceraldehyde-3-phosphate dehydrogenase-like, C-terminal domain"/>
    <property type="match status" value="1"/>
</dbReference>
<dbReference type="InterPro" id="IPR000846">
    <property type="entry name" value="DapB_N"/>
</dbReference>
<feature type="binding site" evidence="13">
    <location>
        <begin position="103"/>
        <end position="106"/>
    </location>
    <ligand>
        <name>NAD(+)</name>
        <dbReference type="ChEBI" id="CHEBI:57540"/>
    </ligand>
</feature>
<dbReference type="OrthoDB" id="9790352at2"/>
<dbReference type="NCBIfam" id="TIGR00036">
    <property type="entry name" value="dapB"/>
    <property type="match status" value="1"/>
</dbReference>
<evidence type="ECO:0000256" key="13">
    <source>
        <dbReference type="HAMAP-Rule" id="MF_00102"/>
    </source>
</evidence>
<keyword evidence="7 13" id="KW-0520">NAD</keyword>
<comment type="pathway">
    <text evidence="9 13">Amino-acid biosynthesis; L-lysine biosynthesis via DAP pathway; (S)-tetrahydrodipicolinate from L-aspartate: step 4/4.</text>
</comment>
<dbReference type="Gene3D" id="3.40.50.720">
    <property type="entry name" value="NAD(P)-binding Rossmann-like Domain"/>
    <property type="match status" value="1"/>
</dbReference>
<dbReference type="PANTHER" id="PTHR20836">
    <property type="entry name" value="DIHYDRODIPICOLINATE REDUCTASE"/>
    <property type="match status" value="1"/>
</dbReference>
<accession>A0A1Q2CU92</accession>
<evidence type="ECO:0000256" key="3">
    <source>
        <dbReference type="ARBA" id="ARBA00022605"/>
    </source>
</evidence>
<dbReference type="GO" id="GO:0009089">
    <property type="term" value="P:lysine biosynthetic process via diaminopimelate"/>
    <property type="evidence" value="ECO:0007669"/>
    <property type="project" value="UniProtKB-UniRule"/>
</dbReference>
<feature type="binding site" evidence="13">
    <location>
        <begin position="76"/>
        <end position="78"/>
    </location>
    <ligand>
        <name>NAD(+)</name>
        <dbReference type="ChEBI" id="CHEBI:57540"/>
    </ligand>
</feature>
<evidence type="ECO:0000256" key="6">
    <source>
        <dbReference type="ARBA" id="ARBA00023002"/>
    </source>
</evidence>
<dbReference type="EC" id="1.17.1.8" evidence="10 13"/>
<evidence type="ECO:0000313" key="17">
    <source>
        <dbReference type="Proteomes" id="UP000188235"/>
    </source>
</evidence>
<comment type="subcellular location">
    <subcellularLocation>
        <location evidence="13">Cytoplasm</location>
    </subcellularLocation>
</comment>
<dbReference type="PIRSF" id="PIRSF000161">
    <property type="entry name" value="DHPR"/>
    <property type="match status" value="1"/>
</dbReference>
<dbReference type="SUPFAM" id="SSF51735">
    <property type="entry name" value="NAD(P)-binding Rossmann-fold domains"/>
    <property type="match status" value="1"/>
</dbReference>
<feature type="active site" description="Proton donor/acceptor" evidence="13">
    <location>
        <position position="133"/>
    </location>
</feature>
<evidence type="ECO:0000256" key="5">
    <source>
        <dbReference type="ARBA" id="ARBA00022915"/>
    </source>
</evidence>
<dbReference type="GO" id="GO:0050661">
    <property type="term" value="F:NADP binding"/>
    <property type="evidence" value="ECO:0007669"/>
    <property type="project" value="UniProtKB-UniRule"/>
</dbReference>
<keyword evidence="5 13" id="KW-0220">Diaminopimelate biosynthesis</keyword>
<dbReference type="GO" id="GO:0019877">
    <property type="term" value="P:diaminopimelate biosynthetic process"/>
    <property type="evidence" value="ECO:0007669"/>
    <property type="project" value="UniProtKB-UniRule"/>
</dbReference>
<evidence type="ECO:0000256" key="8">
    <source>
        <dbReference type="ARBA" id="ARBA00023154"/>
    </source>
</evidence>
<dbReference type="KEGG" id="tfa:BW733_01275"/>
<keyword evidence="6 13" id="KW-0560">Oxidoreductase</keyword>
<gene>
    <name evidence="13" type="primary">dapB</name>
    <name evidence="16" type="ORF">BW733_01275</name>
</gene>
<evidence type="ECO:0000259" key="15">
    <source>
        <dbReference type="Pfam" id="PF05173"/>
    </source>
</evidence>
<dbReference type="PROSITE" id="PS01298">
    <property type="entry name" value="DAPB"/>
    <property type="match status" value="1"/>
</dbReference>
<name>A0A1Q2CU92_9ACTN</name>
<comment type="subunit">
    <text evidence="13">Homotetramer.</text>
</comment>
<comment type="function">
    <text evidence="13">Catalyzes the conversion of 4-hydroxy-tetrahydrodipicolinate (HTPA) to tetrahydrodipicolinate.</text>
</comment>
<evidence type="ECO:0000256" key="7">
    <source>
        <dbReference type="ARBA" id="ARBA00023027"/>
    </source>
</evidence>
<dbReference type="CDD" id="cd02274">
    <property type="entry name" value="DHDPR_N"/>
    <property type="match status" value="1"/>
</dbReference>
<keyword evidence="3 13" id="KW-0028">Amino-acid biosynthesis</keyword>
<evidence type="ECO:0000256" key="4">
    <source>
        <dbReference type="ARBA" id="ARBA00022857"/>
    </source>
</evidence>
<keyword evidence="8 13" id="KW-0457">Lysine biosynthesis</keyword>
<feature type="binding site" evidence="13">
    <location>
        <begin position="143"/>
        <end position="144"/>
    </location>
    <ligand>
        <name>(S)-2,3,4,5-tetrahydrodipicolinate</name>
        <dbReference type="ChEBI" id="CHEBI:16845"/>
    </ligand>
</feature>
<feature type="domain" description="Dihydrodipicolinate reductase C-terminal" evidence="15">
    <location>
        <begin position="109"/>
        <end position="244"/>
    </location>
</feature>
<dbReference type="InterPro" id="IPR036291">
    <property type="entry name" value="NAD(P)-bd_dom_sf"/>
</dbReference>
<feature type="active site" description="Proton donor" evidence="13">
    <location>
        <position position="137"/>
    </location>
</feature>
<comment type="catalytic activity">
    <reaction evidence="11 13">
        <text>(S)-2,3,4,5-tetrahydrodipicolinate + NADP(+) + H2O = (2S,4S)-4-hydroxy-2,3,4,5-tetrahydrodipicolinate + NADPH + H(+)</text>
        <dbReference type="Rhea" id="RHEA:35331"/>
        <dbReference type="ChEBI" id="CHEBI:15377"/>
        <dbReference type="ChEBI" id="CHEBI:15378"/>
        <dbReference type="ChEBI" id="CHEBI:16845"/>
        <dbReference type="ChEBI" id="CHEBI:57783"/>
        <dbReference type="ChEBI" id="CHEBI:58349"/>
        <dbReference type="ChEBI" id="CHEBI:67139"/>
        <dbReference type="EC" id="1.17.1.8"/>
    </reaction>
</comment>
<reference evidence="16 17" key="1">
    <citation type="journal article" date="2008" name="Int. J. Syst. Evol. Microbiol.">
        <title>Tessaracoccus flavescens sp. nov., isolated from marine sediment.</title>
        <authorList>
            <person name="Lee D.W."/>
            <person name="Lee S.D."/>
        </authorList>
    </citation>
    <scope>NUCLEOTIDE SEQUENCE [LARGE SCALE GENOMIC DNA]</scope>
    <source>
        <strain evidence="16 17">SST-39T</strain>
    </source>
</reference>
<protein>
    <recommendedName>
        <fullName evidence="10 13">4-hydroxy-tetrahydrodipicolinate reductase</fullName>
        <shortName evidence="13">HTPA reductase</shortName>
        <ecNumber evidence="10 13">1.17.1.8</ecNumber>
    </recommendedName>
</protein>
<dbReference type="InterPro" id="IPR022663">
    <property type="entry name" value="DapB_C"/>
</dbReference>
<dbReference type="Pfam" id="PF05173">
    <property type="entry name" value="DapB_C"/>
    <property type="match status" value="1"/>
</dbReference>
<evidence type="ECO:0000256" key="11">
    <source>
        <dbReference type="ARBA" id="ARBA00049080"/>
    </source>
</evidence>